<reference evidence="1 2" key="1">
    <citation type="submission" date="2017-03" db="EMBL/GenBank/DDBJ databases">
        <title>Genome Survey of Euroglyphus maynei.</title>
        <authorList>
            <person name="Arlian L.G."/>
            <person name="Morgan M.S."/>
            <person name="Rider S.D."/>
        </authorList>
    </citation>
    <scope>NUCLEOTIDE SEQUENCE [LARGE SCALE GENOMIC DNA]</scope>
    <source>
        <strain evidence="1">Arlian Lab</strain>
        <tissue evidence="1">Whole body</tissue>
    </source>
</reference>
<dbReference type="OrthoDB" id="10442622at2759"/>
<comment type="caution">
    <text evidence="1">The sequence shown here is derived from an EMBL/GenBank/DDBJ whole genome shotgun (WGS) entry which is preliminary data.</text>
</comment>
<dbReference type="EMBL" id="MUJZ01046593">
    <property type="protein sequence ID" value="OTF74539.1"/>
    <property type="molecule type" value="Genomic_DNA"/>
</dbReference>
<proteinExistence type="predicted"/>
<dbReference type="AlphaFoldDB" id="A0A1Y3B154"/>
<accession>A0A1Y3B154</accession>
<sequence>MEVMETKEPDYFQDMVPEFKKPKTVYVNKHDHPTVNINDGDENGDDELNKMERKFRFQKENQVNNNHLSLMNETNFINQFGSIDDNIQIPSNY</sequence>
<dbReference type="Proteomes" id="UP000194236">
    <property type="component" value="Unassembled WGS sequence"/>
</dbReference>
<gene>
    <name evidence="1" type="ORF">BLA29_007248</name>
</gene>
<organism evidence="1 2">
    <name type="scientific">Euroglyphus maynei</name>
    <name type="common">Mayne's house dust mite</name>
    <dbReference type="NCBI Taxonomy" id="6958"/>
    <lineage>
        <taxon>Eukaryota</taxon>
        <taxon>Metazoa</taxon>
        <taxon>Ecdysozoa</taxon>
        <taxon>Arthropoda</taxon>
        <taxon>Chelicerata</taxon>
        <taxon>Arachnida</taxon>
        <taxon>Acari</taxon>
        <taxon>Acariformes</taxon>
        <taxon>Sarcoptiformes</taxon>
        <taxon>Astigmata</taxon>
        <taxon>Psoroptidia</taxon>
        <taxon>Analgoidea</taxon>
        <taxon>Pyroglyphidae</taxon>
        <taxon>Pyroglyphinae</taxon>
        <taxon>Euroglyphus</taxon>
    </lineage>
</organism>
<evidence type="ECO:0000313" key="1">
    <source>
        <dbReference type="EMBL" id="OTF74539.1"/>
    </source>
</evidence>
<evidence type="ECO:0000313" key="2">
    <source>
        <dbReference type="Proteomes" id="UP000194236"/>
    </source>
</evidence>
<keyword evidence="2" id="KW-1185">Reference proteome</keyword>
<protein>
    <submittedName>
        <fullName evidence="1">Uncharacterized protein</fullName>
    </submittedName>
</protein>
<name>A0A1Y3B154_EURMA</name>